<gene>
    <name evidence="1" type="ORF">V8G54_011785</name>
</gene>
<organism evidence="1 2">
    <name type="scientific">Vigna mungo</name>
    <name type="common">Black gram</name>
    <name type="synonym">Phaseolus mungo</name>
    <dbReference type="NCBI Taxonomy" id="3915"/>
    <lineage>
        <taxon>Eukaryota</taxon>
        <taxon>Viridiplantae</taxon>
        <taxon>Streptophyta</taxon>
        <taxon>Embryophyta</taxon>
        <taxon>Tracheophyta</taxon>
        <taxon>Spermatophyta</taxon>
        <taxon>Magnoliopsida</taxon>
        <taxon>eudicotyledons</taxon>
        <taxon>Gunneridae</taxon>
        <taxon>Pentapetalae</taxon>
        <taxon>rosids</taxon>
        <taxon>fabids</taxon>
        <taxon>Fabales</taxon>
        <taxon>Fabaceae</taxon>
        <taxon>Papilionoideae</taxon>
        <taxon>50 kb inversion clade</taxon>
        <taxon>NPAAA clade</taxon>
        <taxon>indigoferoid/millettioid clade</taxon>
        <taxon>Phaseoleae</taxon>
        <taxon>Vigna</taxon>
    </lineage>
</organism>
<sequence length="105" mass="11927">MSTYNCVVLINSLCGSSIPNIVLGRGYNFSLSSNKWNTLWRVCWDFTLQTWNDLSHSLNYFVVFTITFITSSPPWISTNCYTRCKSILNSSSSNFKGSCCSNFPH</sequence>
<evidence type="ECO:0000313" key="2">
    <source>
        <dbReference type="Proteomes" id="UP001374535"/>
    </source>
</evidence>
<dbReference type="EMBL" id="CP144697">
    <property type="protein sequence ID" value="WVZ14219.1"/>
    <property type="molecule type" value="Genomic_DNA"/>
</dbReference>
<keyword evidence="2" id="KW-1185">Reference proteome</keyword>
<reference evidence="1 2" key="1">
    <citation type="journal article" date="2023" name="Life. Sci Alliance">
        <title>Evolutionary insights into 3D genome organization and epigenetic landscape of Vigna mungo.</title>
        <authorList>
            <person name="Junaid A."/>
            <person name="Singh B."/>
            <person name="Bhatia S."/>
        </authorList>
    </citation>
    <scope>NUCLEOTIDE SEQUENCE [LARGE SCALE GENOMIC DNA]</scope>
    <source>
        <strain evidence="1">Urdbean</strain>
    </source>
</reference>
<proteinExistence type="predicted"/>
<protein>
    <submittedName>
        <fullName evidence="1">Uncharacterized protein</fullName>
    </submittedName>
</protein>
<dbReference type="Proteomes" id="UP001374535">
    <property type="component" value="Chromosome 4"/>
</dbReference>
<name>A0AAQ3NPZ2_VIGMU</name>
<evidence type="ECO:0000313" key="1">
    <source>
        <dbReference type="EMBL" id="WVZ14219.1"/>
    </source>
</evidence>
<accession>A0AAQ3NPZ2</accession>
<dbReference type="AlphaFoldDB" id="A0AAQ3NPZ2"/>